<keyword evidence="1" id="KW-1133">Transmembrane helix</keyword>
<dbReference type="EMBL" id="LNQE01001186">
    <property type="protein sequence ID" value="KUG20485.1"/>
    <property type="molecule type" value="Genomic_DNA"/>
</dbReference>
<evidence type="ECO:0000256" key="1">
    <source>
        <dbReference type="SAM" id="Phobius"/>
    </source>
</evidence>
<proteinExistence type="predicted"/>
<sequence length="206" mass="22415">MFREAIEILKESSRAYLAMNAAYYGLIIIGMIAIAFDPALQQELLQLVGGAFEEGPLAVVGEAYGSADVLSAVVLTFAVNLGLGSFLSITLPSLIVPFSGLFVGGYRALLWGLLFSPTTPEMARLMIPHALTLILEGQAYIIVMLAAFLQGKAFLWPKTVRAKTRRQGYRAGLRLSLRLYLLAVVILAIAACYEVFEAIYLIPLLL</sequence>
<protein>
    <recommendedName>
        <fullName evidence="3">Stage II sporulation protein M</fullName>
    </recommendedName>
</protein>
<reference evidence="2" key="1">
    <citation type="journal article" date="2015" name="Proc. Natl. Acad. Sci. U.S.A.">
        <title>Networks of energetic and metabolic interactions define dynamics in microbial communities.</title>
        <authorList>
            <person name="Embree M."/>
            <person name="Liu J.K."/>
            <person name="Al-Bassam M.M."/>
            <person name="Zengler K."/>
        </authorList>
    </citation>
    <scope>NUCLEOTIDE SEQUENCE</scope>
</reference>
<feature type="transmembrane region" description="Helical" evidence="1">
    <location>
        <begin position="69"/>
        <end position="87"/>
    </location>
</feature>
<feature type="transmembrane region" description="Helical" evidence="1">
    <location>
        <begin position="94"/>
        <end position="117"/>
    </location>
</feature>
<feature type="transmembrane region" description="Helical" evidence="1">
    <location>
        <begin position="21"/>
        <end position="40"/>
    </location>
</feature>
<gene>
    <name evidence="2" type="ORF">ASZ90_009780</name>
</gene>
<accession>A0A0W8FHV0</accession>
<feature type="transmembrane region" description="Helical" evidence="1">
    <location>
        <begin position="177"/>
        <end position="202"/>
    </location>
</feature>
<feature type="transmembrane region" description="Helical" evidence="1">
    <location>
        <begin position="137"/>
        <end position="156"/>
    </location>
</feature>
<comment type="caution">
    <text evidence="2">The sequence shown here is derived from an EMBL/GenBank/DDBJ whole genome shotgun (WGS) entry which is preliminary data.</text>
</comment>
<dbReference type="AlphaFoldDB" id="A0A0W8FHV0"/>
<organism evidence="2">
    <name type="scientific">hydrocarbon metagenome</name>
    <dbReference type="NCBI Taxonomy" id="938273"/>
    <lineage>
        <taxon>unclassified sequences</taxon>
        <taxon>metagenomes</taxon>
        <taxon>ecological metagenomes</taxon>
    </lineage>
</organism>
<name>A0A0W8FHV0_9ZZZZ</name>
<keyword evidence="1" id="KW-0472">Membrane</keyword>
<evidence type="ECO:0008006" key="3">
    <source>
        <dbReference type="Google" id="ProtNLM"/>
    </source>
</evidence>
<evidence type="ECO:0000313" key="2">
    <source>
        <dbReference type="EMBL" id="KUG20485.1"/>
    </source>
</evidence>
<keyword evidence="1" id="KW-0812">Transmembrane</keyword>